<evidence type="ECO:0000313" key="4">
    <source>
        <dbReference type="Proteomes" id="UP000717328"/>
    </source>
</evidence>
<protein>
    <submittedName>
        <fullName evidence="3">Uncharacterized protein</fullName>
    </submittedName>
</protein>
<keyword evidence="2" id="KW-1133">Transmembrane helix</keyword>
<keyword evidence="2" id="KW-0812">Transmembrane</keyword>
<dbReference type="OrthoDB" id="5427664at2759"/>
<keyword evidence="2" id="KW-0472">Membrane</keyword>
<keyword evidence="4" id="KW-1185">Reference proteome</keyword>
<feature type="region of interest" description="Disordered" evidence="1">
    <location>
        <begin position="318"/>
        <end position="342"/>
    </location>
</feature>
<feature type="transmembrane region" description="Helical" evidence="2">
    <location>
        <begin position="250"/>
        <end position="270"/>
    </location>
</feature>
<organism evidence="3 4">
    <name type="scientific">Sphagnurus paluster</name>
    <dbReference type="NCBI Taxonomy" id="117069"/>
    <lineage>
        <taxon>Eukaryota</taxon>
        <taxon>Fungi</taxon>
        <taxon>Dikarya</taxon>
        <taxon>Basidiomycota</taxon>
        <taxon>Agaricomycotina</taxon>
        <taxon>Agaricomycetes</taxon>
        <taxon>Agaricomycetidae</taxon>
        <taxon>Agaricales</taxon>
        <taxon>Tricholomatineae</taxon>
        <taxon>Lyophyllaceae</taxon>
        <taxon>Sphagnurus</taxon>
    </lineage>
</organism>
<gene>
    <name evidence="3" type="ORF">H0H81_001800</name>
</gene>
<dbReference type="EMBL" id="JABCKI010000676">
    <property type="protein sequence ID" value="KAG5649843.1"/>
    <property type="molecule type" value="Genomic_DNA"/>
</dbReference>
<feature type="transmembrane region" description="Helical" evidence="2">
    <location>
        <begin position="290"/>
        <end position="311"/>
    </location>
</feature>
<feature type="transmembrane region" description="Helical" evidence="2">
    <location>
        <begin position="148"/>
        <end position="166"/>
    </location>
</feature>
<evidence type="ECO:0000313" key="3">
    <source>
        <dbReference type="EMBL" id="KAG5649843.1"/>
    </source>
</evidence>
<feature type="transmembrane region" description="Helical" evidence="2">
    <location>
        <begin position="96"/>
        <end position="116"/>
    </location>
</feature>
<feature type="compositionally biased region" description="Basic residues" evidence="1">
    <location>
        <begin position="331"/>
        <end position="342"/>
    </location>
</feature>
<reference evidence="3" key="1">
    <citation type="submission" date="2021-02" db="EMBL/GenBank/DDBJ databases">
        <authorList>
            <person name="Nieuwenhuis M."/>
            <person name="Van De Peppel L.J.J."/>
        </authorList>
    </citation>
    <scope>NUCLEOTIDE SEQUENCE</scope>
    <source>
        <strain evidence="3">D49</strain>
    </source>
</reference>
<sequence>MLSIQFFSQFLTPMLLLVDRSWEDAPVALWTFIATSAGLIIAAIVQRDQLTLFQALQVANLVWLANFGTFFALASYSRQKATSPKARRAFDYKVKFGAMVQALVSMALSLYMWHVANAKTFGNLSECSSLIKYMFFAIEAHATGAGRIAGLIMTTILTTAYIVVTLQELRTYYQNRFKTQTMKRLPISVPMRSSSFFVESLHSGNASTHQPVAFRLYDHTIAPPPCLPPLNYSTRSASRRPKRRRWSSDLDPMLVGIIICQAIVFTYFVVSTELLLRRNPSNDHEERKWSFGQILALIVVIPSALSLSTALSEHGVRRLPDQRKSTLKDERRRRHRVPKETA</sequence>
<feature type="transmembrane region" description="Helical" evidence="2">
    <location>
        <begin position="27"/>
        <end position="46"/>
    </location>
</feature>
<comment type="caution">
    <text evidence="3">The sequence shown here is derived from an EMBL/GenBank/DDBJ whole genome shotgun (WGS) entry which is preliminary data.</text>
</comment>
<accession>A0A9P7KGS0</accession>
<evidence type="ECO:0000256" key="1">
    <source>
        <dbReference type="SAM" id="MobiDB-lite"/>
    </source>
</evidence>
<feature type="transmembrane region" description="Helical" evidence="2">
    <location>
        <begin position="52"/>
        <end position="76"/>
    </location>
</feature>
<evidence type="ECO:0000256" key="2">
    <source>
        <dbReference type="SAM" id="Phobius"/>
    </source>
</evidence>
<reference evidence="3" key="2">
    <citation type="submission" date="2021-10" db="EMBL/GenBank/DDBJ databases">
        <title>Phylogenomics reveals ancestral predisposition of the termite-cultivated fungus Termitomyces towards a domesticated lifestyle.</title>
        <authorList>
            <person name="Auxier B."/>
            <person name="Grum-Grzhimaylo A."/>
            <person name="Cardenas M.E."/>
            <person name="Lodge J.D."/>
            <person name="Laessoe T."/>
            <person name="Pedersen O."/>
            <person name="Smith M.E."/>
            <person name="Kuyper T.W."/>
            <person name="Franco-Molano E.A."/>
            <person name="Baroni T.J."/>
            <person name="Aanen D.K."/>
        </authorList>
    </citation>
    <scope>NUCLEOTIDE SEQUENCE</scope>
    <source>
        <strain evidence="3">D49</strain>
    </source>
</reference>
<name>A0A9P7KGS0_9AGAR</name>
<feature type="compositionally biased region" description="Basic and acidic residues" evidence="1">
    <location>
        <begin position="318"/>
        <end position="330"/>
    </location>
</feature>
<proteinExistence type="predicted"/>
<dbReference type="Proteomes" id="UP000717328">
    <property type="component" value="Unassembled WGS sequence"/>
</dbReference>
<dbReference type="AlphaFoldDB" id="A0A9P7KGS0"/>